<proteinExistence type="predicted"/>
<sequence>MPEPSSARQTQGSRRAPVSFRCDELWEEFVLHRLEDEFSDCHGPCYIQRDGCLPPAQADPAIRHHHCPVPVPPRPQLLLSE</sequence>
<dbReference type="EMBL" id="JBBHLL010000036">
    <property type="protein sequence ID" value="KAK7826008.1"/>
    <property type="molecule type" value="Genomic_DNA"/>
</dbReference>
<evidence type="ECO:0000313" key="1">
    <source>
        <dbReference type="EMBL" id="KAK7826008.1"/>
    </source>
</evidence>
<name>A0AAW0JGH7_MYOGA</name>
<comment type="caution">
    <text evidence="1">The sequence shown here is derived from an EMBL/GenBank/DDBJ whole genome shotgun (WGS) entry which is preliminary data.</text>
</comment>
<accession>A0AAW0JGH7</accession>
<keyword evidence="2" id="KW-1185">Reference proteome</keyword>
<dbReference type="AlphaFoldDB" id="A0AAW0JGH7"/>
<protein>
    <submittedName>
        <fullName evidence="1">Uncharacterized protein</fullName>
    </submittedName>
</protein>
<dbReference type="Proteomes" id="UP001488838">
    <property type="component" value="Unassembled WGS sequence"/>
</dbReference>
<organism evidence="1 2">
    <name type="scientific">Myodes glareolus</name>
    <name type="common">Bank vole</name>
    <name type="synonym">Clethrionomys glareolus</name>
    <dbReference type="NCBI Taxonomy" id="447135"/>
    <lineage>
        <taxon>Eukaryota</taxon>
        <taxon>Metazoa</taxon>
        <taxon>Chordata</taxon>
        <taxon>Craniata</taxon>
        <taxon>Vertebrata</taxon>
        <taxon>Euteleostomi</taxon>
        <taxon>Mammalia</taxon>
        <taxon>Eutheria</taxon>
        <taxon>Euarchontoglires</taxon>
        <taxon>Glires</taxon>
        <taxon>Rodentia</taxon>
        <taxon>Myomorpha</taxon>
        <taxon>Muroidea</taxon>
        <taxon>Cricetidae</taxon>
        <taxon>Arvicolinae</taxon>
        <taxon>Myodes</taxon>
    </lineage>
</organism>
<evidence type="ECO:0000313" key="2">
    <source>
        <dbReference type="Proteomes" id="UP001488838"/>
    </source>
</evidence>
<reference evidence="1 2" key="1">
    <citation type="journal article" date="2023" name="bioRxiv">
        <title>Conserved and derived expression patterns and positive selection on dental genes reveal complex evolutionary context of ever-growing rodent molars.</title>
        <authorList>
            <person name="Calamari Z.T."/>
            <person name="Song A."/>
            <person name="Cohen E."/>
            <person name="Akter M."/>
            <person name="Roy R.D."/>
            <person name="Hallikas O."/>
            <person name="Christensen M.M."/>
            <person name="Li P."/>
            <person name="Marangoni P."/>
            <person name="Jernvall J."/>
            <person name="Klein O.D."/>
        </authorList>
    </citation>
    <scope>NUCLEOTIDE SEQUENCE [LARGE SCALE GENOMIC DNA]</scope>
    <source>
        <strain evidence="1">V071</strain>
    </source>
</reference>
<gene>
    <name evidence="1" type="ORF">U0070_009889</name>
</gene>